<name>A0A967EVZ3_9PROT</name>
<dbReference type="InterPro" id="IPR005881">
    <property type="entry name" value="Ser_O-AcTrfase"/>
</dbReference>
<dbReference type="InterPro" id="IPR053376">
    <property type="entry name" value="Serine_acetyltransferase"/>
</dbReference>
<reference evidence="12" key="1">
    <citation type="submission" date="2020-03" db="EMBL/GenBank/DDBJ databases">
        <title>Genome of Pelagibius litoralis DSM 21314T.</title>
        <authorList>
            <person name="Wang G."/>
        </authorList>
    </citation>
    <scope>NUCLEOTIDE SEQUENCE</scope>
    <source>
        <strain evidence="12">DSM 21314</strain>
    </source>
</reference>
<evidence type="ECO:0000256" key="6">
    <source>
        <dbReference type="ARBA" id="ARBA00022737"/>
    </source>
</evidence>
<evidence type="ECO:0000256" key="7">
    <source>
        <dbReference type="ARBA" id="ARBA00023315"/>
    </source>
</evidence>
<dbReference type="EC" id="2.3.1.30" evidence="2 9"/>
<feature type="region of interest" description="Disordered" evidence="10">
    <location>
        <begin position="221"/>
        <end position="255"/>
    </location>
</feature>
<dbReference type="Pfam" id="PF06426">
    <property type="entry name" value="SATase_N"/>
    <property type="match status" value="1"/>
</dbReference>
<keyword evidence="13" id="KW-1185">Reference proteome</keyword>
<evidence type="ECO:0000256" key="3">
    <source>
        <dbReference type="ARBA" id="ARBA00018522"/>
    </source>
</evidence>
<dbReference type="PROSITE" id="PS00101">
    <property type="entry name" value="HEXAPEP_TRANSFERASES"/>
    <property type="match status" value="1"/>
</dbReference>
<comment type="similarity">
    <text evidence="1 9">Belongs to the transferase hexapeptide repeat family.</text>
</comment>
<dbReference type="Proteomes" id="UP000761264">
    <property type="component" value="Unassembled WGS sequence"/>
</dbReference>
<evidence type="ECO:0000256" key="1">
    <source>
        <dbReference type="ARBA" id="ARBA00007274"/>
    </source>
</evidence>
<comment type="catalytic activity">
    <reaction evidence="8 9">
        <text>L-serine + acetyl-CoA = O-acetyl-L-serine + CoA</text>
        <dbReference type="Rhea" id="RHEA:24560"/>
        <dbReference type="ChEBI" id="CHEBI:33384"/>
        <dbReference type="ChEBI" id="CHEBI:57287"/>
        <dbReference type="ChEBI" id="CHEBI:57288"/>
        <dbReference type="ChEBI" id="CHEBI:58340"/>
        <dbReference type="EC" id="2.3.1.30"/>
    </reaction>
</comment>
<dbReference type="GO" id="GO:0006535">
    <property type="term" value="P:cysteine biosynthetic process from serine"/>
    <property type="evidence" value="ECO:0007669"/>
    <property type="project" value="InterPro"/>
</dbReference>
<evidence type="ECO:0000256" key="9">
    <source>
        <dbReference type="PIRNR" id="PIRNR000441"/>
    </source>
</evidence>
<dbReference type="FunFam" id="2.160.10.10:FF:000007">
    <property type="entry name" value="Serine acetyltransferase"/>
    <property type="match status" value="1"/>
</dbReference>
<evidence type="ECO:0000256" key="4">
    <source>
        <dbReference type="ARBA" id="ARBA00022605"/>
    </source>
</evidence>
<dbReference type="Gene3D" id="1.10.3130.10">
    <property type="entry name" value="serine acetyltransferase, domain 1"/>
    <property type="match status" value="1"/>
</dbReference>
<comment type="caution">
    <text evidence="12">The sequence shown here is derived from an EMBL/GenBank/DDBJ whole genome shotgun (WGS) entry which is preliminary data.</text>
</comment>
<gene>
    <name evidence="12" type="primary">cysE</name>
    <name evidence="12" type="ORF">HBA54_09340</name>
</gene>
<evidence type="ECO:0000256" key="5">
    <source>
        <dbReference type="ARBA" id="ARBA00022679"/>
    </source>
</evidence>
<keyword evidence="5 9" id="KW-0808">Transferase</keyword>
<feature type="compositionally biased region" description="Basic and acidic residues" evidence="10">
    <location>
        <begin position="245"/>
        <end position="255"/>
    </location>
</feature>
<dbReference type="AlphaFoldDB" id="A0A967EVZ3"/>
<dbReference type="InterPro" id="IPR010493">
    <property type="entry name" value="Ser_AcTrfase_N"/>
</dbReference>
<dbReference type="NCBIfam" id="NF041874">
    <property type="entry name" value="EPS_EpsC"/>
    <property type="match status" value="1"/>
</dbReference>
<dbReference type="SUPFAM" id="SSF51161">
    <property type="entry name" value="Trimeric LpxA-like enzymes"/>
    <property type="match status" value="1"/>
</dbReference>
<organism evidence="12 13">
    <name type="scientific">Pelagibius litoralis</name>
    <dbReference type="NCBI Taxonomy" id="374515"/>
    <lineage>
        <taxon>Bacteria</taxon>
        <taxon>Pseudomonadati</taxon>
        <taxon>Pseudomonadota</taxon>
        <taxon>Alphaproteobacteria</taxon>
        <taxon>Rhodospirillales</taxon>
        <taxon>Rhodovibrionaceae</taxon>
        <taxon>Pelagibius</taxon>
    </lineage>
</organism>
<evidence type="ECO:0000256" key="10">
    <source>
        <dbReference type="SAM" id="MobiDB-lite"/>
    </source>
</evidence>
<keyword evidence="4" id="KW-0028">Amino-acid biosynthesis</keyword>
<evidence type="ECO:0000313" key="12">
    <source>
        <dbReference type="EMBL" id="NIA68794.1"/>
    </source>
</evidence>
<dbReference type="InterPro" id="IPR011004">
    <property type="entry name" value="Trimer_LpxA-like_sf"/>
</dbReference>
<dbReference type="CDD" id="cd03354">
    <property type="entry name" value="LbH_SAT"/>
    <property type="match status" value="1"/>
</dbReference>
<evidence type="ECO:0000256" key="8">
    <source>
        <dbReference type="ARBA" id="ARBA00049486"/>
    </source>
</evidence>
<feature type="domain" description="Serine acetyltransferase N-terminal" evidence="11">
    <location>
        <begin position="3"/>
        <end position="35"/>
    </location>
</feature>
<protein>
    <recommendedName>
        <fullName evidence="3 9">Serine acetyltransferase</fullName>
        <ecNumber evidence="2 9">2.3.1.30</ecNumber>
    </recommendedName>
</protein>
<keyword evidence="6" id="KW-0677">Repeat</keyword>
<dbReference type="InterPro" id="IPR042122">
    <property type="entry name" value="Ser_AcTrfase_N_sf"/>
</dbReference>
<dbReference type="GO" id="GO:0005737">
    <property type="term" value="C:cytoplasm"/>
    <property type="evidence" value="ECO:0007669"/>
    <property type="project" value="InterPro"/>
</dbReference>
<dbReference type="PIRSF" id="PIRSF000441">
    <property type="entry name" value="CysE"/>
    <property type="match status" value="1"/>
</dbReference>
<dbReference type="NCBIfam" id="TIGR01172">
    <property type="entry name" value="cysE"/>
    <property type="match status" value="1"/>
</dbReference>
<dbReference type="EMBL" id="JAAQPH010000006">
    <property type="protein sequence ID" value="NIA68794.1"/>
    <property type="molecule type" value="Genomic_DNA"/>
</dbReference>
<evidence type="ECO:0000313" key="13">
    <source>
        <dbReference type="Proteomes" id="UP000761264"/>
    </source>
</evidence>
<sequence length="255" mass="26871">MFKSLRTEIDATMQRDPAARSRLEVVLCYPGFQAIMLYRLSSVCWRRGWTLLGRWISAVGRILTGIEIHPGAVVGERFFIDHGMGVVVGETAEIGNDVTLYQGVTLGGVAPSVDSDSQRNTKRHPTLLDGVIVGSGAQVLGPITVGRCARVGANAVVTKEVPECATVVGIPARAIQTQKTPAAEKAPFVAYGTPTGNIPDPVARALDGLLDEVHSLRARVNELEEGRQAADSGGGPGADGDDRDAEASKAAEGKC</sequence>
<evidence type="ECO:0000259" key="11">
    <source>
        <dbReference type="Pfam" id="PF06426"/>
    </source>
</evidence>
<proteinExistence type="inferred from homology"/>
<accession>A0A967EVZ3</accession>
<dbReference type="GO" id="GO:0009001">
    <property type="term" value="F:serine O-acetyltransferase activity"/>
    <property type="evidence" value="ECO:0007669"/>
    <property type="project" value="UniProtKB-EC"/>
</dbReference>
<dbReference type="InterPro" id="IPR018357">
    <property type="entry name" value="Hexapep_transf_CS"/>
</dbReference>
<keyword evidence="7 9" id="KW-0012">Acyltransferase</keyword>
<dbReference type="PANTHER" id="PTHR42811">
    <property type="entry name" value="SERINE ACETYLTRANSFERASE"/>
    <property type="match status" value="1"/>
</dbReference>
<dbReference type="InterPro" id="IPR045304">
    <property type="entry name" value="LbH_SAT"/>
</dbReference>
<evidence type="ECO:0000256" key="2">
    <source>
        <dbReference type="ARBA" id="ARBA00013266"/>
    </source>
</evidence>
<dbReference type="Gene3D" id="2.160.10.10">
    <property type="entry name" value="Hexapeptide repeat proteins"/>
    <property type="match status" value="1"/>
</dbReference>